<dbReference type="Proteomes" id="UP001500843">
    <property type="component" value="Unassembled WGS sequence"/>
</dbReference>
<gene>
    <name evidence="3" type="ORF">GCM10023198_44620</name>
</gene>
<name>A0ABP8XY22_9MICO</name>
<keyword evidence="4" id="KW-1185">Reference proteome</keyword>
<sequence length="115" mass="12649">MFVLNAPAQSRRARTKAHTCEARRSTAHRRFDMATHRPARESSTGAAPQTPRQAGTSATRLVSLRDAAEVFGVSVKTIRRRIADGTVTGYRIGTLIRVDLDELRAALVVKIRSAH</sequence>
<reference evidence="4" key="1">
    <citation type="journal article" date="2019" name="Int. J. Syst. Evol. Microbiol.">
        <title>The Global Catalogue of Microorganisms (GCM) 10K type strain sequencing project: providing services to taxonomists for standard genome sequencing and annotation.</title>
        <authorList>
            <consortium name="The Broad Institute Genomics Platform"/>
            <consortium name="The Broad Institute Genome Sequencing Center for Infectious Disease"/>
            <person name="Wu L."/>
            <person name="Ma J."/>
        </authorList>
    </citation>
    <scope>NUCLEOTIDE SEQUENCE [LARGE SCALE GENOMIC DNA]</scope>
    <source>
        <strain evidence="4">JCM 17975</strain>
    </source>
</reference>
<evidence type="ECO:0000256" key="1">
    <source>
        <dbReference type="SAM" id="MobiDB-lite"/>
    </source>
</evidence>
<organism evidence="3 4">
    <name type="scientific">Promicromonospora umidemergens</name>
    <dbReference type="NCBI Taxonomy" id="629679"/>
    <lineage>
        <taxon>Bacteria</taxon>
        <taxon>Bacillati</taxon>
        <taxon>Actinomycetota</taxon>
        <taxon>Actinomycetes</taxon>
        <taxon>Micrococcales</taxon>
        <taxon>Promicromonosporaceae</taxon>
        <taxon>Promicromonospora</taxon>
    </lineage>
</organism>
<dbReference type="NCBIfam" id="TIGR01764">
    <property type="entry name" value="excise"/>
    <property type="match status" value="1"/>
</dbReference>
<evidence type="ECO:0000313" key="4">
    <source>
        <dbReference type="Proteomes" id="UP001500843"/>
    </source>
</evidence>
<feature type="domain" description="Helix-turn-helix" evidence="2">
    <location>
        <begin position="62"/>
        <end position="105"/>
    </location>
</feature>
<dbReference type="InterPro" id="IPR010093">
    <property type="entry name" value="SinI_DNA-bd"/>
</dbReference>
<feature type="region of interest" description="Disordered" evidence="1">
    <location>
        <begin position="1"/>
        <end position="59"/>
    </location>
</feature>
<dbReference type="EMBL" id="BAABHM010000024">
    <property type="protein sequence ID" value="GAA4716196.1"/>
    <property type="molecule type" value="Genomic_DNA"/>
</dbReference>
<dbReference type="Pfam" id="PF12728">
    <property type="entry name" value="HTH_17"/>
    <property type="match status" value="1"/>
</dbReference>
<proteinExistence type="predicted"/>
<evidence type="ECO:0000259" key="2">
    <source>
        <dbReference type="Pfam" id="PF12728"/>
    </source>
</evidence>
<accession>A0ABP8XY22</accession>
<feature type="compositionally biased region" description="Polar residues" evidence="1">
    <location>
        <begin position="41"/>
        <end position="59"/>
    </location>
</feature>
<evidence type="ECO:0000313" key="3">
    <source>
        <dbReference type="EMBL" id="GAA4716196.1"/>
    </source>
</evidence>
<dbReference type="InterPro" id="IPR041657">
    <property type="entry name" value="HTH_17"/>
</dbReference>
<feature type="compositionally biased region" description="Basic and acidic residues" evidence="1">
    <location>
        <begin position="18"/>
        <end position="40"/>
    </location>
</feature>
<protein>
    <recommendedName>
        <fullName evidence="2">Helix-turn-helix domain-containing protein</fullName>
    </recommendedName>
</protein>
<comment type="caution">
    <text evidence="3">The sequence shown here is derived from an EMBL/GenBank/DDBJ whole genome shotgun (WGS) entry which is preliminary data.</text>
</comment>